<dbReference type="HOGENOM" id="CLU_074053_3_0_9"/>
<sequence length="177" mass="20979">MVKRRTDALRTKANFKSCGCYTKELGRKQMLESNPNKKHGMTNTRIYKIFRKMHERCYDPNYPEYHLYGGRGVKIAEAWYKNFESFYEWATANGYKEDLSIDRIETDGDYTPSNCRWADKYQQANNKRNNIVLEHDGKKLTLNEWARELGLPTSTVRSRYYKGKTVEEILNPVKLRN</sequence>
<name>F9DX36_9BACL</name>
<dbReference type="Proteomes" id="UP000005316">
    <property type="component" value="Unassembled WGS sequence"/>
</dbReference>
<evidence type="ECO:0000313" key="1">
    <source>
        <dbReference type="EMBL" id="EGQ21084.1"/>
    </source>
</evidence>
<gene>
    <name evidence="1" type="ORF">HMPREF9372_3367</name>
</gene>
<reference evidence="1 2" key="1">
    <citation type="submission" date="2011-04" db="EMBL/GenBank/DDBJ databases">
        <authorList>
            <person name="Muzny D."/>
            <person name="Qin X."/>
            <person name="Deng J."/>
            <person name="Jiang H."/>
            <person name="Liu Y."/>
            <person name="Qu J."/>
            <person name="Song X.-Z."/>
            <person name="Zhang L."/>
            <person name="Thornton R."/>
            <person name="Coyle M."/>
            <person name="Francisco L."/>
            <person name="Jackson L."/>
            <person name="Javaid M."/>
            <person name="Korchina V."/>
            <person name="Kovar C."/>
            <person name="Mata R."/>
            <person name="Mathew T."/>
            <person name="Ngo R."/>
            <person name="Nguyen L."/>
            <person name="Nguyen N."/>
            <person name="Okwuonu G."/>
            <person name="Ongeri F."/>
            <person name="Pham C."/>
            <person name="Simmons D."/>
            <person name="Wilczek-Boney K."/>
            <person name="Hale W."/>
            <person name="Jakkamsetti A."/>
            <person name="Pham P."/>
            <person name="Ruth R."/>
            <person name="San Lucas F."/>
            <person name="Warren J."/>
            <person name="Zhang J."/>
            <person name="Zhao Z."/>
            <person name="Zhou C."/>
            <person name="Zhu D."/>
            <person name="Lee S."/>
            <person name="Bess C."/>
            <person name="Blankenburg K."/>
            <person name="Forbes L."/>
            <person name="Fu Q."/>
            <person name="Gubbala S."/>
            <person name="Hirani K."/>
            <person name="Jayaseelan J.C."/>
            <person name="Lara F."/>
            <person name="Munidasa M."/>
            <person name="Palculict T."/>
            <person name="Patil S."/>
            <person name="Pu L.-L."/>
            <person name="Saada N."/>
            <person name="Tang L."/>
            <person name="Weissenberger G."/>
            <person name="Zhu Y."/>
            <person name="Hemphill L."/>
            <person name="Shang Y."/>
            <person name="Youmans B."/>
            <person name="Ayvaz T."/>
            <person name="Ross M."/>
            <person name="Santibanez J."/>
            <person name="Aqrawi P."/>
            <person name="Gross S."/>
            <person name="Joshi V."/>
            <person name="Fowler G."/>
            <person name="Nazareth L."/>
            <person name="Reid J."/>
            <person name="Worley K."/>
            <person name="Petrosino J."/>
            <person name="Highlander S."/>
            <person name="Gibbs R."/>
        </authorList>
    </citation>
    <scope>NUCLEOTIDE SEQUENCE [LARGE SCALE GENOMIC DNA]</scope>
    <source>
        <strain evidence="1 2">2681</strain>
    </source>
</reference>
<accession>F9DX36</accession>
<comment type="caution">
    <text evidence="1">The sequence shown here is derived from an EMBL/GenBank/DDBJ whole genome shotgun (WGS) entry which is preliminary data.</text>
</comment>
<evidence type="ECO:0000313" key="2">
    <source>
        <dbReference type="Proteomes" id="UP000005316"/>
    </source>
</evidence>
<dbReference type="eggNOG" id="ENOG5032T0J">
    <property type="taxonomic scope" value="Bacteria"/>
</dbReference>
<organism evidence="1 2">
    <name type="scientific">Sporosarcina newyorkensis 2681</name>
    <dbReference type="NCBI Taxonomy" id="1027292"/>
    <lineage>
        <taxon>Bacteria</taxon>
        <taxon>Bacillati</taxon>
        <taxon>Bacillota</taxon>
        <taxon>Bacilli</taxon>
        <taxon>Bacillales</taxon>
        <taxon>Caryophanaceae</taxon>
        <taxon>Sporosarcina</taxon>
    </lineage>
</organism>
<dbReference type="EMBL" id="AFPZ01000105">
    <property type="protein sequence ID" value="EGQ21084.1"/>
    <property type="molecule type" value="Genomic_DNA"/>
</dbReference>
<proteinExistence type="predicted"/>
<protein>
    <submittedName>
        <fullName evidence="1">Uncharacterized protein</fullName>
    </submittedName>
</protein>
<dbReference type="AlphaFoldDB" id="F9DX36"/>